<proteinExistence type="predicted"/>
<dbReference type="InterPro" id="IPR010730">
    <property type="entry name" value="HET"/>
</dbReference>
<evidence type="ECO:0000259" key="1">
    <source>
        <dbReference type="Pfam" id="PF06985"/>
    </source>
</evidence>
<organism evidence="2 3">
    <name type="scientific">Fonsecaea erecta</name>
    <dbReference type="NCBI Taxonomy" id="1367422"/>
    <lineage>
        <taxon>Eukaryota</taxon>
        <taxon>Fungi</taxon>
        <taxon>Dikarya</taxon>
        <taxon>Ascomycota</taxon>
        <taxon>Pezizomycotina</taxon>
        <taxon>Eurotiomycetes</taxon>
        <taxon>Chaetothyriomycetidae</taxon>
        <taxon>Chaetothyriales</taxon>
        <taxon>Herpotrichiellaceae</taxon>
        <taxon>Fonsecaea</taxon>
    </lineage>
</organism>
<comment type="caution">
    <text evidence="2">The sequence shown here is derived from an EMBL/GenBank/DDBJ whole genome shotgun (WGS) entry which is preliminary data.</text>
</comment>
<gene>
    <name evidence="2" type="ORF">AYL99_05417</name>
</gene>
<dbReference type="RefSeq" id="XP_018693782.1">
    <property type="nucleotide sequence ID" value="XM_018836929.1"/>
</dbReference>
<dbReference type="AlphaFoldDB" id="A0A178ZN19"/>
<dbReference type="PANTHER" id="PTHR39596">
    <property type="match status" value="1"/>
</dbReference>
<keyword evidence="3" id="KW-1185">Reference proteome</keyword>
<protein>
    <recommendedName>
        <fullName evidence="1">Heterokaryon incompatibility domain-containing protein</fullName>
    </recommendedName>
</protein>
<dbReference type="Pfam" id="PF06985">
    <property type="entry name" value="HET"/>
    <property type="match status" value="1"/>
</dbReference>
<dbReference type="OrthoDB" id="2426273at2759"/>
<dbReference type="GeneID" id="30009585"/>
<name>A0A178ZN19_9EURO</name>
<feature type="domain" description="Heterokaryon incompatibility" evidence="1">
    <location>
        <begin position="352"/>
        <end position="436"/>
    </location>
</feature>
<evidence type="ECO:0000313" key="3">
    <source>
        <dbReference type="Proteomes" id="UP000078343"/>
    </source>
</evidence>
<evidence type="ECO:0000313" key="2">
    <source>
        <dbReference type="EMBL" id="OAP60415.1"/>
    </source>
</evidence>
<dbReference type="EMBL" id="LVYI01000004">
    <property type="protein sequence ID" value="OAP60415.1"/>
    <property type="molecule type" value="Genomic_DNA"/>
</dbReference>
<sequence length="796" mass="89916">MDHLPLPDNVDDHLIVPYLEGIPYDNQGFLGYDIRAGWDVQRLRQGKILDARQDWDDYHRVALGSHADARYLADGNPFETMIGSFIQNWFIYGIFQVVLKRPIHREEAVLERSDLNGVHFKCLTTKALFQEFTSRAHELAATYKDWMATVSDCLKRCAWILEDLDTWIDDMDEILVPGPTYLALASLVQTMDEYNALWFGVENYPLTAHMSRARWLEQHVTSDLEWCPARKSRIHADVGISGLYYASIIPKTGREADHTACTGSMCLAYNVSDNAAYLQCHQNAFCRCDVPGCLHDDPKSCPCRMSCIENIGNIGERIRHVVLEGGVPLISTDRSNGSVSLKITPFKAGLNYVAISHVWSDGMGNPLQNMILSCQAEYLQQCTCEVLGLLQEGEAAHFWLDTLCVPLTPDSARWAAIEGMHRIYSNATTVLVLAEELMTCALPSSIDEIVMRIVQCKWMTRLWTMQEGILARNLMFQFRGKAIPYSYLMKWHNQSLKRIPQVSHRPAHKGYDTISSRLSFESNPNNTPADRLRSFWWSMRHRTTSRLSDQAICAGILCGLDLSRILAAPSDQKMAVLWQEFKQVPLSMLWLTGPRMQTDSMRWAPSTLLDPHTWAVPPKNTTSVARVSEEGGLYFSGVEALALPGLKRPTSNDRFVAIQVPPEMGTYHILIVQDPGNPQWDELEAHWSNVALLWDKEAQPIIEFFPGVLVSVVTEERDYASLISDTDFGGREERPIHANWLTQVTILSQGENWREMVANFPAAGSETDNSVSDMLDPASYSAETLVIPATRHWCIS</sequence>
<reference evidence="2 3" key="1">
    <citation type="submission" date="2016-04" db="EMBL/GenBank/DDBJ databases">
        <title>Draft genome of Fonsecaea erecta CBS 125763.</title>
        <authorList>
            <person name="Weiss V.A."/>
            <person name="Vicente V.A."/>
            <person name="Raittz R.T."/>
            <person name="Moreno L.F."/>
            <person name="De Souza E.M."/>
            <person name="Pedrosa F.O."/>
            <person name="Steffens M.B."/>
            <person name="Faoro H."/>
            <person name="Tadra-Sfeir M.Z."/>
            <person name="Najafzadeh M.J."/>
            <person name="Felipe M.S."/>
            <person name="Teixeira M."/>
            <person name="Sun J."/>
            <person name="Xi L."/>
            <person name="Gomes R."/>
            <person name="De Azevedo C.M."/>
            <person name="Salgado C.G."/>
            <person name="Da Silva M.B."/>
            <person name="Nascimento M.F."/>
            <person name="Queiroz-Telles F."/>
            <person name="Attili D.S."/>
            <person name="Gorbushina A."/>
        </authorList>
    </citation>
    <scope>NUCLEOTIDE SEQUENCE [LARGE SCALE GENOMIC DNA]</scope>
    <source>
        <strain evidence="2 3">CBS 125763</strain>
    </source>
</reference>
<dbReference type="Proteomes" id="UP000078343">
    <property type="component" value="Unassembled WGS sequence"/>
</dbReference>
<accession>A0A178ZN19</accession>
<dbReference type="PANTHER" id="PTHR39596:SF3">
    <property type="entry name" value="HETEROKARYON INCOMPATIBILITY DOMAIN-CONTAINING PROTEIN"/>
    <property type="match status" value="1"/>
</dbReference>